<dbReference type="EMBL" id="GBXM01074581">
    <property type="protein sequence ID" value="JAH33996.1"/>
    <property type="molecule type" value="Transcribed_RNA"/>
</dbReference>
<proteinExistence type="predicted"/>
<organism evidence="1">
    <name type="scientific">Anguilla anguilla</name>
    <name type="common">European freshwater eel</name>
    <name type="synonym">Muraena anguilla</name>
    <dbReference type="NCBI Taxonomy" id="7936"/>
    <lineage>
        <taxon>Eukaryota</taxon>
        <taxon>Metazoa</taxon>
        <taxon>Chordata</taxon>
        <taxon>Craniata</taxon>
        <taxon>Vertebrata</taxon>
        <taxon>Euteleostomi</taxon>
        <taxon>Actinopterygii</taxon>
        <taxon>Neopterygii</taxon>
        <taxon>Teleostei</taxon>
        <taxon>Anguilliformes</taxon>
        <taxon>Anguillidae</taxon>
        <taxon>Anguilla</taxon>
    </lineage>
</organism>
<reference evidence="1" key="2">
    <citation type="journal article" date="2015" name="Fish Shellfish Immunol.">
        <title>Early steps in the European eel (Anguilla anguilla)-Vibrio vulnificus interaction in the gills: Role of the RtxA13 toxin.</title>
        <authorList>
            <person name="Callol A."/>
            <person name="Pajuelo D."/>
            <person name="Ebbesson L."/>
            <person name="Teles M."/>
            <person name="MacKenzie S."/>
            <person name="Amaro C."/>
        </authorList>
    </citation>
    <scope>NUCLEOTIDE SEQUENCE</scope>
</reference>
<name>A0A0E9RY14_ANGAN</name>
<accession>A0A0E9RY14</accession>
<reference evidence="1" key="1">
    <citation type="submission" date="2014-11" db="EMBL/GenBank/DDBJ databases">
        <authorList>
            <person name="Amaro Gonzalez C."/>
        </authorList>
    </citation>
    <scope>NUCLEOTIDE SEQUENCE</scope>
</reference>
<evidence type="ECO:0000313" key="1">
    <source>
        <dbReference type="EMBL" id="JAH33996.1"/>
    </source>
</evidence>
<sequence length="37" mass="4383">MKCIQSHIHITPLLRNTISMIRSEEDNVTVVYVLYHK</sequence>
<dbReference type="AlphaFoldDB" id="A0A0E9RY14"/>
<protein>
    <submittedName>
        <fullName evidence="1">Uncharacterized protein</fullName>
    </submittedName>
</protein>